<dbReference type="RefSeq" id="WP_119119022.1">
    <property type="nucleotide sequence ID" value="NZ_QWVS01000068.1"/>
</dbReference>
<dbReference type="NCBIfam" id="TIGR04129">
    <property type="entry name" value="CxxH_BA5709"/>
    <property type="match status" value="1"/>
</dbReference>
<gene>
    <name evidence="1" type="ORF">D1953_20580</name>
</gene>
<dbReference type="AlphaFoldDB" id="A0A398B0K0"/>
<evidence type="ECO:0000313" key="2">
    <source>
        <dbReference type="Proteomes" id="UP000266016"/>
    </source>
</evidence>
<proteinExistence type="predicted"/>
<dbReference type="InterPro" id="IPR025626">
    <property type="entry name" value="YyzF"/>
</dbReference>
<evidence type="ECO:0000313" key="1">
    <source>
        <dbReference type="EMBL" id="RID81510.1"/>
    </source>
</evidence>
<dbReference type="Pfam" id="PF14116">
    <property type="entry name" value="YyzF"/>
    <property type="match status" value="1"/>
</dbReference>
<name>A0A398B0K0_9BACI</name>
<accession>A0A398B0K0</accession>
<protein>
    <submittedName>
        <fullName evidence="1">CxxH/CxxC protein</fullName>
    </submittedName>
</protein>
<reference evidence="1 2" key="1">
    <citation type="submission" date="2018-08" db="EMBL/GenBank/DDBJ databases">
        <title>Bacillus jemisoniae sp. nov., Bacillus chryseoplanitiae sp. nov., Bacillus resnikiae sp. nov., and Bacillus frankliniae sp. nov., isolated from Viking spacecraft and associated surfaces.</title>
        <authorList>
            <person name="Seuylemezian A."/>
            <person name="Vaishampayan P."/>
        </authorList>
    </citation>
    <scope>NUCLEOTIDE SEQUENCE [LARGE SCALE GENOMIC DNA]</scope>
    <source>
        <strain evidence="1 2">MA001</strain>
    </source>
</reference>
<keyword evidence="2" id="KW-1185">Reference proteome</keyword>
<comment type="caution">
    <text evidence="1">The sequence shown here is derived from an EMBL/GenBank/DDBJ whole genome shotgun (WGS) entry which is preliminary data.</text>
</comment>
<organism evidence="1 2">
    <name type="scientific">Peribacillus asahii</name>
    <dbReference type="NCBI Taxonomy" id="228899"/>
    <lineage>
        <taxon>Bacteria</taxon>
        <taxon>Bacillati</taxon>
        <taxon>Bacillota</taxon>
        <taxon>Bacilli</taxon>
        <taxon>Bacillales</taxon>
        <taxon>Bacillaceae</taxon>
        <taxon>Peribacillus</taxon>
    </lineage>
</organism>
<dbReference type="EMBL" id="QWVS01000068">
    <property type="protein sequence ID" value="RID81510.1"/>
    <property type="molecule type" value="Genomic_DNA"/>
</dbReference>
<sequence>MVLYCCREHVEMALDEIVYEFETSPNLTNIAEEKQLSTTCEYCRNSAIYMVAN</sequence>
<dbReference type="Proteomes" id="UP000266016">
    <property type="component" value="Unassembled WGS sequence"/>
</dbReference>